<organism evidence="6 7">
    <name type="scientific">Quillaja saponaria</name>
    <name type="common">Soap bark tree</name>
    <dbReference type="NCBI Taxonomy" id="32244"/>
    <lineage>
        <taxon>Eukaryota</taxon>
        <taxon>Viridiplantae</taxon>
        <taxon>Streptophyta</taxon>
        <taxon>Embryophyta</taxon>
        <taxon>Tracheophyta</taxon>
        <taxon>Spermatophyta</taxon>
        <taxon>Magnoliopsida</taxon>
        <taxon>eudicotyledons</taxon>
        <taxon>Gunneridae</taxon>
        <taxon>Pentapetalae</taxon>
        <taxon>rosids</taxon>
        <taxon>fabids</taxon>
        <taxon>Fabales</taxon>
        <taxon>Quillajaceae</taxon>
        <taxon>Quillaja</taxon>
    </lineage>
</organism>
<gene>
    <name evidence="6" type="ORF">O6P43_003079</name>
</gene>
<dbReference type="InterPro" id="IPR003406">
    <property type="entry name" value="Glyco_trans_14"/>
</dbReference>
<dbReference type="InterPro" id="IPR044610">
    <property type="entry name" value="GLCAT14A/B/C"/>
</dbReference>
<name>A0AAD7QE01_QUISA</name>
<dbReference type="EMBL" id="JARAOO010000002">
    <property type="protein sequence ID" value="KAJ7979713.1"/>
    <property type="molecule type" value="Genomic_DNA"/>
</dbReference>
<evidence type="ECO:0000256" key="5">
    <source>
        <dbReference type="ARBA" id="ARBA00023180"/>
    </source>
</evidence>
<evidence type="ECO:0000313" key="6">
    <source>
        <dbReference type="EMBL" id="KAJ7979713.1"/>
    </source>
</evidence>
<dbReference type="AlphaFoldDB" id="A0AAD7QE01"/>
<dbReference type="GO" id="GO:0016020">
    <property type="term" value="C:membrane"/>
    <property type="evidence" value="ECO:0007669"/>
    <property type="project" value="UniProtKB-SubCell"/>
</dbReference>
<comment type="subcellular location">
    <subcellularLocation>
        <location evidence="1">Membrane</location>
        <topology evidence="1">Single-pass type II membrane protein</topology>
    </subcellularLocation>
</comment>
<dbReference type="Proteomes" id="UP001163823">
    <property type="component" value="Chromosome 2"/>
</dbReference>
<keyword evidence="2" id="KW-0328">Glycosyltransferase</keyword>
<dbReference type="PANTHER" id="PTHR45719">
    <property type="entry name" value="GLYCOSYLTRANSFERASE"/>
    <property type="match status" value="1"/>
</dbReference>
<evidence type="ECO:0000313" key="7">
    <source>
        <dbReference type="Proteomes" id="UP001163823"/>
    </source>
</evidence>
<proteinExistence type="predicted"/>
<accession>A0AAD7QE01</accession>
<dbReference type="Pfam" id="PF02485">
    <property type="entry name" value="Branch"/>
    <property type="match status" value="1"/>
</dbReference>
<dbReference type="KEGG" id="qsa:O6P43_003079"/>
<evidence type="ECO:0000256" key="3">
    <source>
        <dbReference type="ARBA" id="ARBA00022679"/>
    </source>
</evidence>
<comment type="caution">
    <text evidence="6">The sequence shown here is derived from an EMBL/GenBank/DDBJ whole genome shotgun (WGS) entry which is preliminary data.</text>
</comment>
<dbReference type="PANTHER" id="PTHR45719:SF10">
    <property type="entry name" value="CORE-2_I-BRANCHING BETA-1,6-N-ACETYLGLUCOSAMINYLTRANSFERASE FAMILY PROTEIN"/>
    <property type="match status" value="1"/>
</dbReference>
<dbReference type="GO" id="GO:0015020">
    <property type="term" value="F:glucuronosyltransferase activity"/>
    <property type="evidence" value="ECO:0007669"/>
    <property type="project" value="InterPro"/>
</dbReference>
<reference evidence="6" key="1">
    <citation type="journal article" date="2023" name="Science">
        <title>Elucidation of the pathway for biosynthesis of saponin adjuvants from the soapbark tree.</title>
        <authorList>
            <person name="Reed J."/>
            <person name="Orme A."/>
            <person name="El-Demerdash A."/>
            <person name="Owen C."/>
            <person name="Martin L.B.B."/>
            <person name="Misra R.C."/>
            <person name="Kikuchi S."/>
            <person name="Rejzek M."/>
            <person name="Martin A.C."/>
            <person name="Harkess A."/>
            <person name="Leebens-Mack J."/>
            <person name="Louveau T."/>
            <person name="Stephenson M.J."/>
            <person name="Osbourn A."/>
        </authorList>
    </citation>
    <scope>NUCLEOTIDE SEQUENCE</scope>
    <source>
        <strain evidence="6">S10</strain>
    </source>
</reference>
<keyword evidence="3" id="KW-0808">Transferase</keyword>
<protein>
    <submittedName>
        <fullName evidence="6">Beta-glucuronosyltransferase GlcAT14A</fullName>
    </submittedName>
</protein>
<evidence type="ECO:0000256" key="1">
    <source>
        <dbReference type="ARBA" id="ARBA00004606"/>
    </source>
</evidence>
<sequence>MSSGEYRLLCAEENGGTAKLTVELETPFTKYAKPTTVSGISPLNYKIFHFHSEKCENHPIYIILPISIFSILFILLAPSPSTSHSPHSRPDPVLFPTRQTHNIIFLSNTPSDPTPPSIAYLLCGSKGDVGRILRLLFATYHPRNHYILHLDLSAPQADRENLALKVQTVPIFRAAQNVDASARPILPILRGRVQFLLRFTIFFTLSFLPKDFNFVNHSSYIGWKQLRRLKPIIVDPGLYLSERTEMFYATQKRDLPNAHRLFTGHMDITSRGLY</sequence>
<keyword evidence="7" id="KW-1185">Reference proteome</keyword>
<keyword evidence="4" id="KW-0472">Membrane</keyword>
<evidence type="ECO:0000256" key="4">
    <source>
        <dbReference type="ARBA" id="ARBA00023136"/>
    </source>
</evidence>
<keyword evidence="5" id="KW-0325">Glycoprotein</keyword>
<evidence type="ECO:0000256" key="2">
    <source>
        <dbReference type="ARBA" id="ARBA00022676"/>
    </source>
</evidence>